<dbReference type="VEuPathDB" id="TriTrypDB:Tb427_000232200"/>
<name>M4SWA8_9TRYP</name>
<dbReference type="EMBL" id="KC611596">
    <property type="protein sequence ID" value="AGH59027.1"/>
    <property type="molecule type" value="Genomic_DNA"/>
</dbReference>
<comment type="subcellular location">
    <subcellularLocation>
        <location evidence="2">Cell membrane</location>
        <topology evidence="2">Lipid-anchor</topology>
        <topology evidence="2">GPI-anchor</topology>
    </subcellularLocation>
</comment>
<feature type="region of interest" description="Disordered" evidence="8">
    <location>
        <begin position="73"/>
        <end position="93"/>
    </location>
</feature>
<dbReference type="InterPro" id="IPR027446">
    <property type="entry name" value="VSG_C_dom_sf"/>
</dbReference>
<evidence type="ECO:0000313" key="9">
    <source>
        <dbReference type="EMBL" id="AGH59027.1"/>
    </source>
</evidence>
<keyword evidence="6" id="KW-0325">Glycoprotein</keyword>
<keyword evidence="3" id="KW-1003">Cell membrane</keyword>
<dbReference type="SUPFAM" id="SSF118251">
    <property type="entry name" value="Variant surface glycoprotein MITAT 1.2, VSG 221, C-terminal domain"/>
    <property type="match status" value="1"/>
</dbReference>
<keyword evidence="5" id="KW-0472">Membrane</keyword>
<proteinExistence type="predicted"/>
<evidence type="ECO:0000256" key="3">
    <source>
        <dbReference type="ARBA" id="ARBA00022475"/>
    </source>
</evidence>
<feature type="compositionally biased region" description="Basic and acidic residues" evidence="8">
    <location>
        <begin position="81"/>
        <end position="93"/>
    </location>
</feature>
<evidence type="ECO:0000256" key="4">
    <source>
        <dbReference type="ARBA" id="ARBA00022622"/>
    </source>
</evidence>
<comment type="function">
    <text evidence="1">VSG forms a coat on the surface of the parasite. The trypanosome evades the immune response of the host by expressing a series of antigenically distinct VSGs from an estimated 1000 VSG genes.</text>
</comment>
<sequence length="153" mass="17499">PREKHQGQHRPKSRKCKTLLGGAGNKLQDKIFLTFNEDNIKYTVREQTVTTSVREAASDLNYGITLAFSHKRQHGNSQSKEFQRAGESTDKIKETECRNRKDRGKYKEKNGCEFKDEDCKVKVTTATETTENTTESNSYVINKAPLLLLFLIL</sequence>
<dbReference type="AlphaFoldDB" id="M4SWA8"/>
<evidence type="ECO:0000256" key="2">
    <source>
        <dbReference type="ARBA" id="ARBA00004609"/>
    </source>
</evidence>
<evidence type="ECO:0000256" key="5">
    <source>
        <dbReference type="ARBA" id="ARBA00023136"/>
    </source>
</evidence>
<organism evidence="9">
    <name type="scientific">Trypanosoma brucei</name>
    <dbReference type="NCBI Taxonomy" id="5691"/>
    <lineage>
        <taxon>Eukaryota</taxon>
        <taxon>Discoba</taxon>
        <taxon>Euglenozoa</taxon>
        <taxon>Kinetoplastea</taxon>
        <taxon>Metakinetoplastina</taxon>
        <taxon>Trypanosomatida</taxon>
        <taxon>Trypanosomatidae</taxon>
        <taxon>Trypanosoma</taxon>
    </lineage>
</organism>
<evidence type="ECO:0000256" key="6">
    <source>
        <dbReference type="ARBA" id="ARBA00023180"/>
    </source>
</evidence>
<reference evidence="9" key="2">
    <citation type="journal article" date="2014" name="Mol. Biochem. Parasitol.">
        <title>Capturing the variant surface glycoprotein repertoire (the VSGnome) of Trypanosoma brucei Lister 427.</title>
        <authorList>
            <person name="Cross G.A."/>
            <person name="Kim H.S."/>
            <person name="Wickstead B."/>
        </authorList>
    </citation>
    <scope>NUCLEOTIDE SEQUENCE</scope>
    <source>
        <strain evidence="9">Lister 427</strain>
    </source>
</reference>
<evidence type="ECO:0000256" key="8">
    <source>
        <dbReference type="SAM" id="MobiDB-lite"/>
    </source>
</evidence>
<evidence type="ECO:0000256" key="7">
    <source>
        <dbReference type="ARBA" id="ARBA00023288"/>
    </source>
</evidence>
<accession>M4SWA8</accession>
<keyword evidence="7" id="KW-0449">Lipoprotein</keyword>
<dbReference type="GO" id="GO:0005886">
    <property type="term" value="C:plasma membrane"/>
    <property type="evidence" value="ECO:0007669"/>
    <property type="project" value="UniProtKB-SubCell"/>
</dbReference>
<keyword evidence="4" id="KW-0336">GPI-anchor</keyword>
<evidence type="ECO:0000256" key="1">
    <source>
        <dbReference type="ARBA" id="ARBA00002523"/>
    </source>
</evidence>
<feature type="non-terminal residue" evidence="9">
    <location>
        <position position="1"/>
    </location>
</feature>
<reference evidence="9" key="1">
    <citation type="submission" date="2013-02" db="EMBL/GenBank/DDBJ databases">
        <authorList>
            <person name="Cross G.A.M."/>
            <person name="Kim H.-S."/>
            <person name="Wickstead B."/>
        </authorList>
    </citation>
    <scope>NUCLEOTIDE SEQUENCE</scope>
    <source>
        <strain evidence="9">Lister 427</strain>
    </source>
</reference>
<dbReference type="GO" id="GO:0098552">
    <property type="term" value="C:side of membrane"/>
    <property type="evidence" value="ECO:0007669"/>
    <property type="project" value="UniProtKB-KW"/>
</dbReference>
<protein>
    <submittedName>
        <fullName evidence="9">Variant surface glycoprotein 2338</fullName>
    </submittedName>
</protein>